<protein>
    <submittedName>
        <fullName evidence="6">Sterol desaturase family protein</fullName>
    </submittedName>
</protein>
<reference evidence="6 7" key="1">
    <citation type="submission" date="2020-04" db="EMBL/GenBank/DDBJ databases">
        <authorList>
            <person name="Liu A."/>
        </authorList>
    </citation>
    <scope>NUCLEOTIDE SEQUENCE [LARGE SCALE GENOMIC DNA]</scope>
    <source>
        <strain evidence="6 7">RZ02</strain>
    </source>
</reference>
<dbReference type="EMBL" id="JABCRE010000003">
    <property type="protein sequence ID" value="NMW32899.1"/>
    <property type="molecule type" value="Genomic_DNA"/>
</dbReference>
<evidence type="ECO:0000313" key="6">
    <source>
        <dbReference type="EMBL" id="NMW32899.1"/>
    </source>
</evidence>
<dbReference type="RefSeq" id="WP_170013850.1">
    <property type="nucleotide sequence ID" value="NZ_JABCRE010000003.1"/>
</dbReference>
<keyword evidence="2" id="KW-0812">Transmembrane</keyword>
<dbReference type="InterPro" id="IPR006694">
    <property type="entry name" value="Fatty_acid_hydroxylase"/>
</dbReference>
<dbReference type="Pfam" id="PF04116">
    <property type="entry name" value="FA_hydroxylase"/>
    <property type="match status" value="1"/>
</dbReference>
<dbReference type="PANTHER" id="PTHR11863">
    <property type="entry name" value="STEROL DESATURASE"/>
    <property type="match status" value="1"/>
</dbReference>
<keyword evidence="3" id="KW-1133">Transmembrane helix</keyword>
<dbReference type="GO" id="GO:0016020">
    <property type="term" value="C:membrane"/>
    <property type="evidence" value="ECO:0007669"/>
    <property type="project" value="UniProtKB-SubCell"/>
</dbReference>
<comment type="subcellular location">
    <subcellularLocation>
        <location evidence="1">Membrane</location>
    </subcellularLocation>
</comment>
<evidence type="ECO:0000256" key="2">
    <source>
        <dbReference type="ARBA" id="ARBA00022692"/>
    </source>
</evidence>
<gene>
    <name evidence="6" type="ORF">HKD42_12585</name>
</gene>
<evidence type="ECO:0000256" key="1">
    <source>
        <dbReference type="ARBA" id="ARBA00004370"/>
    </source>
</evidence>
<dbReference type="GO" id="GO:0016491">
    <property type="term" value="F:oxidoreductase activity"/>
    <property type="evidence" value="ECO:0007669"/>
    <property type="project" value="InterPro"/>
</dbReference>
<dbReference type="GO" id="GO:0005506">
    <property type="term" value="F:iron ion binding"/>
    <property type="evidence" value="ECO:0007669"/>
    <property type="project" value="InterPro"/>
</dbReference>
<accession>A0A848QPR7</accession>
<evidence type="ECO:0000259" key="5">
    <source>
        <dbReference type="Pfam" id="PF04116"/>
    </source>
</evidence>
<dbReference type="AlphaFoldDB" id="A0A848QPR7"/>
<sequence>MKAGKIALVAAAGAVVGGILLAERTRPLRAQTRPAIPRNIRNAALGAGCAVIVAAVEEPLTQAIAQKNEARRRGIAQKLPGPLREIAGIIAMDYGFYWWHVATHRVPFLWRFHRVHHIDPDMDASTAVRFHPADMFVSLPWRLAQVRLSGVGPRGLRWWRNIFNFSILFHHSNMKLPGRLDDLLAAVITTPKMHGIHHSVVAEQADSNFTSGLSIWDRLHGTFRDDVAQGSITIGVDDARQQDVELPHALTAPFKDQPATKMTG</sequence>
<feature type="domain" description="Fatty acid hydroxylase" evidence="5">
    <location>
        <begin position="87"/>
        <end position="222"/>
    </location>
</feature>
<keyword evidence="4" id="KW-0472">Membrane</keyword>
<evidence type="ECO:0000313" key="7">
    <source>
        <dbReference type="Proteomes" id="UP000561181"/>
    </source>
</evidence>
<dbReference type="GO" id="GO:0008610">
    <property type="term" value="P:lipid biosynthetic process"/>
    <property type="evidence" value="ECO:0007669"/>
    <property type="project" value="InterPro"/>
</dbReference>
<dbReference type="InterPro" id="IPR050307">
    <property type="entry name" value="Sterol_Desaturase_Related"/>
</dbReference>
<evidence type="ECO:0000256" key="3">
    <source>
        <dbReference type="ARBA" id="ARBA00022989"/>
    </source>
</evidence>
<evidence type="ECO:0000256" key="4">
    <source>
        <dbReference type="ARBA" id="ARBA00023136"/>
    </source>
</evidence>
<dbReference type="Proteomes" id="UP000561181">
    <property type="component" value="Unassembled WGS sequence"/>
</dbReference>
<organism evidence="6 7">
    <name type="scientific">Pontixanthobacter rizhaonensis</name>
    <dbReference type="NCBI Taxonomy" id="2730337"/>
    <lineage>
        <taxon>Bacteria</taxon>
        <taxon>Pseudomonadati</taxon>
        <taxon>Pseudomonadota</taxon>
        <taxon>Alphaproteobacteria</taxon>
        <taxon>Sphingomonadales</taxon>
        <taxon>Erythrobacteraceae</taxon>
        <taxon>Pontixanthobacter</taxon>
    </lineage>
</organism>
<comment type="caution">
    <text evidence="6">The sequence shown here is derived from an EMBL/GenBank/DDBJ whole genome shotgun (WGS) entry which is preliminary data.</text>
</comment>
<keyword evidence="7" id="KW-1185">Reference proteome</keyword>
<proteinExistence type="predicted"/>
<name>A0A848QPR7_9SPHN</name>